<gene>
    <name evidence="1" type="ORF">MM415B04162_0006</name>
</gene>
<protein>
    <submittedName>
        <fullName evidence="1">Uncharacterized protein</fullName>
    </submittedName>
</protein>
<sequence length="317" mass="36757">MIPRILIEGYSQTGKTEAGKILAKIYQTNGPANTGDYILLDWCEANEVNPVDVTHLWADPEEKDKYRLKLYDFGNKVKAADPSHYALQCLGESTFVTGVRTPLEFAATRAYFDACLWITRPGYGPRESDECMDKNWGDFEIVATNLQELERKIRREFIPFLSRPLFYIIGRYRHYNEDGSLNENAMEYERQDEIKHGQLVYKHGGRPFLPANIFRPLDNWNPDDTGEQRAKRILDLCDAQICRIPRESGGVLVRDYWWKLSESDSRPSWYKGGALPESRGSRREIMLANSRRLRVIFSRGEENGIEKRLIQYIGRMS</sequence>
<evidence type="ECO:0000313" key="1">
    <source>
        <dbReference type="EMBL" id="QJA93652.1"/>
    </source>
</evidence>
<proteinExistence type="predicted"/>
<dbReference type="InterPro" id="IPR027417">
    <property type="entry name" value="P-loop_NTPase"/>
</dbReference>
<reference evidence="1" key="1">
    <citation type="submission" date="2020-03" db="EMBL/GenBank/DDBJ databases">
        <title>The deep terrestrial virosphere.</title>
        <authorList>
            <person name="Holmfeldt K."/>
            <person name="Nilsson E."/>
            <person name="Simone D."/>
            <person name="Lopez-Fernandez M."/>
            <person name="Wu X."/>
            <person name="de Brujin I."/>
            <person name="Lundin D."/>
            <person name="Andersson A."/>
            <person name="Bertilsson S."/>
            <person name="Dopson M."/>
        </authorList>
    </citation>
    <scope>NUCLEOTIDE SEQUENCE</scope>
    <source>
        <strain evidence="1">MM415B04162</strain>
    </source>
</reference>
<accession>A0A6M3LJA5</accession>
<name>A0A6M3LJA5_9ZZZZ</name>
<organism evidence="1">
    <name type="scientific">viral metagenome</name>
    <dbReference type="NCBI Taxonomy" id="1070528"/>
    <lineage>
        <taxon>unclassified sequences</taxon>
        <taxon>metagenomes</taxon>
        <taxon>organismal metagenomes</taxon>
    </lineage>
</organism>
<dbReference type="EMBL" id="MT143166">
    <property type="protein sequence ID" value="QJA93652.1"/>
    <property type="molecule type" value="Genomic_DNA"/>
</dbReference>
<dbReference type="AlphaFoldDB" id="A0A6M3LJA5"/>
<dbReference type="Gene3D" id="3.40.50.300">
    <property type="entry name" value="P-loop containing nucleotide triphosphate hydrolases"/>
    <property type="match status" value="1"/>
</dbReference>